<dbReference type="InterPro" id="IPR053139">
    <property type="entry name" value="Surface_bspA-like"/>
</dbReference>
<name>A0A6A8M8A6_9FIRM</name>
<comment type="caution">
    <text evidence="1">The sequence shown here is derived from an EMBL/GenBank/DDBJ whole genome shotgun (WGS) entry which is preliminary data.</text>
</comment>
<dbReference type="EMBL" id="VUNB01000004">
    <property type="protein sequence ID" value="MST69191.1"/>
    <property type="molecule type" value="Genomic_DNA"/>
</dbReference>
<accession>A0A6A8M8A6</accession>
<reference evidence="1" key="1">
    <citation type="submission" date="2019-09" db="EMBL/GenBank/DDBJ databases">
        <title>In-depth cultivation of the pig gut microbiome towards novel bacterial diversity and tailored functional studies.</title>
        <authorList>
            <person name="Wylensek D."/>
            <person name="Hitch T.C.A."/>
            <person name="Clavel T."/>
        </authorList>
    </citation>
    <scope>NUCLEOTIDE SEQUENCE</scope>
    <source>
        <strain evidence="1">RF-744-FAT-WT-3</strain>
    </source>
</reference>
<organism evidence="1">
    <name type="scientific">Baileyella intestinalis</name>
    <dbReference type="NCBI Taxonomy" id="2606709"/>
    <lineage>
        <taxon>Bacteria</taxon>
        <taxon>Bacillati</taxon>
        <taxon>Bacillota</taxon>
        <taxon>Clostridia</taxon>
        <taxon>Peptostreptococcales</taxon>
        <taxon>Anaerovoracaceae</taxon>
        <taxon>Baileyella</taxon>
    </lineage>
</organism>
<protein>
    <submittedName>
        <fullName evidence="1">Leucine-rich repeat domain-containing protein</fullName>
    </submittedName>
</protein>
<dbReference type="InterPro" id="IPR032675">
    <property type="entry name" value="LRR_dom_sf"/>
</dbReference>
<dbReference type="SUPFAM" id="SSF52058">
    <property type="entry name" value="L domain-like"/>
    <property type="match status" value="1"/>
</dbReference>
<dbReference type="PANTHER" id="PTHR45661:SF3">
    <property type="entry name" value="IG-LIKE DOMAIN-CONTAINING PROTEIN"/>
    <property type="match status" value="1"/>
</dbReference>
<dbReference type="InterPro" id="IPR026906">
    <property type="entry name" value="LRR_5"/>
</dbReference>
<dbReference type="Gene3D" id="3.80.10.10">
    <property type="entry name" value="Ribonuclease Inhibitor"/>
    <property type="match status" value="1"/>
</dbReference>
<sequence>MKKSMKIEDGILIKCGDIAGDVTIPHGVRAVGDNAFYQCGSIESITIPETVTSIGNCAFKYCDHAESIILPEKTDHMGAEVFEYCWKLREVVLPKGVRSIGETMFEGCSSLERIVIPDSVEHISRRAFSSCKRLRSIEINMKKLDILPYSVRNYAVMGCITAHTYDRKEDAGEQQLAVNEYIRKHNRSFFDIVLSSDSKAGVNYIISNDLLDPALIDTFLALSSRQKRGEITAMLLSYKERLGLTGIEKEEEWDPFL</sequence>
<evidence type="ECO:0000313" key="1">
    <source>
        <dbReference type="EMBL" id="MST69191.1"/>
    </source>
</evidence>
<dbReference type="PANTHER" id="PTHR45661">
    <property type="entry name" value="SURFACE ANTIGEN"/>
    <property type="match status" value="1"/>
</dbReference>
<proteinExistence type="predicted"/>
<dbReference type="AlphaFoldDB" id="A0A6A8M8A6"/>
<gene>
    <name evidence="1" type="ORF">FYJ66_06245</name>
</gene>
<dbReference type="Pfam" id="PF13306">
    <property type="entry name" value="LRR_5"/>
    <property type="match status" value="1"/>
</dbReference>